<evidence type="ECO:0000256" key="7">
    <source>
        <dbReference type="ARBA" id="ARBA00022490"/>
    </source>
</evidence>
<comment type="catalytic activity">
    <reaction evidence="16 17 18">
        <text>UDP-N-acetyl-alpha-D-muramoyl-L-alanine + D-glutamate + ATP = UDP-N-acetyl-alpha-D-muramoyl-L-alanyl-D-glutamate + ADP + phosphate + H(+)</text>
        <dbReference type="Rhea" id="RHEA:16429"/>
        <dbReference type="ChEBI" id="CHEBI:15378"/>
        <dbReference type="ChEBI" id="CHEBI:29986"/>
        <dbReference type="ChEBI" id="CHEBI:30616"/>
        <dbReference type="ChEBI" id="CHEBI:43474"/>
        <dbReference type="ChEBI" id="CHEBI:83898"/>
        <dbReference type="ChEBI" id="CHEBI:83900"/>
        <dbReference type="ChEBI" id="CHEBI:456216"/>
        <dbReference type="EC" id="6.3.2.9"/>
    </reaction>
</comment>
<dbReference type="HAMAP" id="MF_00639">
    <property type="entry name" value="MurD"/>
    <property type="match status" value="1"/>
</dbReference>
<organism evidence="21 22">
    <name type="scientific">Granulicatella seriolae</name>
    <dbReference type="NCBI Taxonomy" id="2967226"/>
    <lineage>
        <taxon>Bacteria</taxon>
        <taxon>Bacillati</taxon>
        <taxon>Bacillota</taxon>
        <taxon>Bacilli</taxon>
        <taxon>Lactobacillales</taxon>
        <taxon>Carnobacteriaceae</taxon>
        <taxon>Granulicatella</taxon>
    </lineage>
</organism>
<evidence type="ECO:0000256" key="8">
    <source>
        <dbReference type="ARBA" id="ARBA00022598"/>
    </source>
</evidence>
<comment type="function">
    <text evidence="1 17 18">Cell wall formation. Catalyzes the addition of glutamate to the nucleotide precursor UDP-N-acetylmuramoyl-L-alanine (UMA).</text>
</comment>
<proteinExistence type="inferred from homology"/>
<evidence type="ECO:0000256" key="16">
    <source>
        <dbReference type="ARBA" id="ARBA00047632"/>
    </source>
</evidence>
<accession>A0ABT1WNH5</accession>
<evidence type="ECO:0000256" key="12">
    <source>
        <dbReference type="ARBA" id="ARBA00022984"/>
    </source>
</evidence>
<reference evidence="21" key="2">
    <citation type="journal article" date="2023" name="Curr. Microbiol.">
        <title>Granulicatella seriolae sp. nov., a Novel Facultative Anaerobe Isolated from Yellowtail Marine Fish.</title>
        <authorList>
            <person name="Lee M."/>
            <person name="Choi Y.J."/>
            <person name="Farooq A."/>
            <person name="Jeong J.B."/>
            <person name="Jung M.Y."/>
        </authorList>
    </citation>
    <scope>NUCLEOTIDE SEQUENCE</scope>
    <source>
        <strain evidence="21">S8</strain>
    </source>
</reference>
<evidence type="ECO:0000256" key="6">
    <source>
        <dbReference type="ARBA" id="ARBA00015655"/>
    </source>
</evidence>
<dbReference type="Pfam" id="PF21799">
    <property type="entry name" value="MurD-like_N"/>
    <property type="match status" value="1"/>
</dbReference>
<evidence type="ECO:0000256" key="18">
    <source>
        <dbReference type="RuleBase" id="RU003664"/>
    </source>
</evidence>
<protein>
    <recommendedName>
        <fullName evidence="6 17">UDP-N-acetylmuramoylalanine--D-glutamate ligase</fullName>
        <ecNumber evidence="5 17">6.3.2.9</ecNumber>
    </recommendedName>
    <alternativeName>
        <fullName evidence="15 17">D-glutamic acid-adding enzyme</fullName>
    </alternativeName>
    <alternativeName>
        <fullName evidence="14 17">UDP-N-acetylmuramoyl-L-alanyl-D-glutamate synthetase</fullName>
    </alternativeName>
</protein>
<evidence type="ECO:0000256" key="10">
    <source>
        <dbReference type="ARBA" id="ARBA00022840"/>
    </source>
</evidence>
<evidence type="ECO:0000313" key="21">
    <source>
        <dbReference type="EMBL" id="MCQ9210082.1"/>
    </source>
</evidence>
<dbReference type="InterPro" id="IPR004101">
    <property type="entry name" value="Mur_ligase_C"/>
</dbReference>
<comment type="caution">
    <text evidence="21">The sequence shown here is derived from an EMBL/GenBank/DDBJ whole genome shotgun (WGS) entry which is preliminary data.</text>
</comment>
<dbReference type="SUPFAM" id="SSF51984">
    <property type="entry name" value="MurCD N-terminal domain"/>
    <property type="match status" value="1"/>
</dbReference>
<dbReference type="NCBIfam" id="TIGR01087">
    <property type="entry name" value="murD"/>
    <property type="match status" value="1"/>
</dbReference>
<dbReference type="Proteomes" id="UP001059480">
    <property type="component" value="Unassembled WGS sequence"/>
</dbReference>
<evidence type="ECO:0000256" key="17">
    <source>
        <dbReference type="HAMAP-Rule" id="MF_00639"/>
    </source>
</evidence>
<evidence type="ECO:0000256" key="1">
    <source>
        <dbReference type="ARBA" id="ARBA00002734"/>
    </source>
</evidence>
<name>A0ABT1WNH5_9LACT</name>
<dbReference type="InterPro" id="IPR013221">
    <property type="entry name" value="Mur_ligase_cen"/>
</dbReference>
<comment type="subcellular location">
    <subcellularLocation>
        <location evidence="2 17 18">Cytoplasm</location>
    </subcellularLocation>
</comment>
<dbReference type="InterPro" id="IPR036615">
    <property type="entry name" value="Mur_ligase_C_dom_sf"/>
</dbReference>
<evidence type="ECO:0000259" key="19">
    <source>
        <dbReference type="Pfam" id="PF02875"/>
    </source>
</evidence>
<keyword evidence="11 17" id="KW-0133">Cell shape</keyword>
<dbReference type="SUPFAM" id="SSF53623">
    <property type="entry name" value="MurD-like peptide ligases, catalytic domain"/>
    <property type="match status" value="1"/>
</dbReference>
<evidence type="ECO:0000256" key="4">
    <source>
        <dbReference type="ARBA" id="ARBA00010416"/>
    </source>
</evidence>
<reference evidence="21" key="3">
    <citation type="journal article" date="2023" name="Microbiol. Resour. Announc.">
        <title>Draft Genome Sequence of Granulicatella sp. Strain S8, Isolated from a Marine Fish, Seriola quinqueradiata.</title>
        <authorList>
            <person name="Lee M."/>
            <person name="Farooq A."/>
            <person name="Jeong J.B."/>
            <person name="Jung M.Y."/>
        </authorList>
    </citation>
    <scope>NUCLEOTIDE SEQUENCE</scope>
    <source>
        <strain evidence="21">S8</strain>
    </source>
</reference>
<keyword evidence="8 17" id="KW-0436">Ligase</keyword>
<dbReference type="Pfam" id="PF02875">
    <property type="entry name" value="Mur_ligase_C"/>
    <property type="match status" value="1"/>
</dbReference>
<reference evidence="21" key="1">
    <citation type="submission" date="2022-07" db="EMBL/GenBank/DDBJ databases">
        <authorList>
            <person name="Jung M.-Y."/>
            <person name="Lee M."/>
        </authorList>
    </citation>
    <scope>NUCLEOTIDE SEQUENCE</scope>
    <source>
        <strain evidence="21">S8</strain>
    </source>
</reference>
<comment type="pathway">
    <text evidence="3 17 18">Cell wall biogenesis; peptidoglycan biosynthesis.</text>
</comment>
<evidence type="ECO:0000259" key="20">
    <source>
        <dbReference type="Pfam" id="PF08245"/>
    </source>
</evidence>
<evidence type="ECO:0000256" key="2">
    <source>
        <dbReference type="ARBA" id="ARBA00004496"/>
    </source>
</evidence>
<keyword evidence="17 18" id="KW-0131">Cell cycle</keyword>
<evidence type="ECO:0000256" key="11">
    <source>
        <dbReference type="ARBA" id="ARBA00022960"/>
    </source>
</evidence>
<dbReference type="Pfam" id="PF08245">
    <property type="entry name" value="Mur_ligase_M"/>
    <property type="match status" value="1"/>
</dbReference>
<dbReference type="PANTHER" id="PTHR43692">
    <property type="entry name" value="UDP-N-ACETYLMURAMOYLALANINE--D-GLUTAMATE LIGASE"/>
    <property type="match status" value="1"/>
</dbReference>
<dbReference type="EMBL" id="JANHNZ010000004">
    <property type="protein sequence ID" value="MCQ9210082.1"/>
    <property type="molecule type" value="Genomic_DNA"/>
</dbReference>
<dbReference type="GO" id="GO:0008764">
    <property type="term" value="F:UDP-N-acetylmuramoylalanine-D-glutamate ligase activity"/>
    <property type="evidence" value="ECO:0007669"/>
    <property type="project" value="UniProtKB-EC"/>
</dbReference>
<keyword evidence="12 17" id="KW-0573">Peptidoglycan synthesis</keyword>
<dbReference type="EC" id="6.3.2.9" evidence="5 17"/>
<evidence type="ECO:0000313" key="22">
    <source>
        <dbReference type="Proteomes" id="UP001059480"/>
    </source>
</evidence>
<dbReference type="InterPro" id="IPR005762">
    <property type="entry name" value="MurD"/>
</dbReference>
<keyword evidence="17 18" id="KW-0132">Cell division</keyword>
<dbReference type="RefSeq" id="WP_256945196.1">
    <property type="nucleotide sequence ID" value="NZ_JANHNZ010000004.1"/>
</dbReference>
<keyword evidence="13 17" id="KW-0961">Cell wall biogenesis/degradation</keyword>
<evidence type="ECO:0000256" key="14">
    <source>
        <dbReference type="ARBA" id="ARBA00030398"/>
    </source>
</evidence>
<feature type="binding site" evidence="17">
    <location>
        <begin position="119"/>
        <end position="125"/>
    </location>
    <ligand>
        <name>ATP</name>
        <dbReference type="ChEBI" id="CHEBI:30616"/>
    </ligand>
</feature>
<dbReference type="InterPro" id="IPR036565">
    <property type="entry name" value="Mur-like_cat_sf"/>
</dbReference>
<feature type="domain" description="Mur ligase central" evidence="20">
    <location>
        <begin position="117"/>
        <end position="293"/>
    </location>
</feature>
<dbReference type="SUPFAM" id="SSF53244">
    <property type="entry name" value="MurD-like peptide ligases, peptide-binding domain"/>
    <property type="match status" value="1"/>
</dbReference>
<evidence type="ECO:0000256" key="3">
    <source>
        <dbReference type="ARBA" id="ARBA00004752"/>
    </source>
</evidence>
<dbReference type="Gene3D" id="3.90.190.20">
    <property type="entry name" value="Mur ligase, C-terminal domain"/>
    <property type="match status" value="1"/>
</dbReference>
<keyword evidence="7 17" id="KW-0963">Cytoplasm</keyword>
<dbReference type="PANTHER" id="PTHR43692:SF1">
    <property type="entry name" value="UDP-N-ACETYLMURAMOYLALANINE--D-GLUTAMATE LIGASE"/>
    <property type="match status" value="1"/>
</dbReference>
<dbReference type="Gene3D" id="3.40.50.720">
    <property type="entry name" value="NAD(P)-binding Rossmann-like Domain"/>
    <property type="match status" value="1"/>
</dbReference>
<feature type="domain" description="Mur ligase C-terminal" evidence="19">
    <location>
        <begin position="316"/>
        <end position="430"/>
    </location>
</feature>
<evidence type="ECO:0000256" key="5">
    <source>
        <dbReference type="ARBA" id="ARBA00012212"/>
    </source>
</evidence>
<keyword evidence="10 17" id="KW-0067">ATP-binding</keyword>
<keyword evidence="22" id="KW-1185">Reference proteome</keyword>
<sequence>MKLYTGFENQRILVLGLAKSGVSVAKLLNDLGAFVTVNDQKPLEENPQAQELVEAGIRVITGSHPLELFEESFACLVKNPGIPYSNPMIEKAIELGLPVYTEIEVAYRILEGNLIGITGSNGKTTTTTITSMILAEEFKNQKVFAAGNIGLPLSQLAETSTPSDFYVTELSSFQLMGIEEFKPKIAAILNLSTAHIDYHGTREAYIEAKLRITENQKESDFLVYNADDAELSQLVKTISAAKLIPFSRTKALTLGAYSDEENLYFNGEKVISRTSIQVPGEQNVENILAAIAITKLLGVSNQAIQTAVEAFKGVKHRTQFVAEINSRRFYNDSKATNITATQTALRSFGNKDIVLIAGGLDRGNGFEDLIPDLSSVETMVVYGQTKDKLREAAETAHIPTIIQVDKLNQAVNLAYQNSQEGDIVLFSPACASWDQYENFEIRGDEFIQLVEQIANLEQ</sequence>
<gene>
    <name evidence="17 21" type="primary">murD</name>
    <name evidence="21" type="ORF">NPA36_05910</name>
</gene>
<evidence type="ECO:0000256" key="9">
    <source>
        <dbReference type="ARBA" id="ARBA00022741"/>
    </source>
</evidence>
<keyword evidence="9 17" id="KW-0547">Nucleotide-binding</keyword>
<evidence type="ECO:0000256" key="13">
    <source>
        <dbReference type="ARBA" id="ARBA00023316"/>
    </source>
</evidence>
<evidence type="ECO:0000256" key="15">
    <source>
        <dbReference type="ARBA" id="ARBA00032324"/>
    </source>
</evidence>
<dbReference type="Gene3D" id="3.40.1190.10">
    <property type="entry name" value="Mur-like, catalytic domain"/>
    <property type="match status" value="1"/>
</dbReference>
<comment type="similarity">
    <text evidence="4 17">Belongs to the MurCDEF family.</text>
</comment>